<dbReference type="SUPFAM" id="SSF57667">
    <property type="entry name" value="beta-beta-alpha zinc fingers"/>
    <property type="match status" value="1"/>
</dbReference>
<evidence type="ECO:0000256" key="8">
    <source>
        <dbReference type="ARBA" id="ARBA00023125"/>
    </source>
</evidence>
<keyword evidence="7" id="KW-0805">Transcription regulation</keyword>
<evidence type="ECO:0000256" key="2">
    <source>
        <dbReference type="ARBA" id="ARBA00006991"/>
    </source>
</evidence>
<dbReference type="PROSITE" id="PS50157">
    <property type="entry name" value="ZINC_FINGER_C2H2_2"/>
    <property type="match status" value="1"/>
</dbReference>
<dbReference type="AlphaFoldDB" id="A0A7L1QLU4"/>
<sequence>CQEGGQRSRWSSELGEEPDGGEKPHKCLKCGKGFSYSCHLIRHQVIHSGEKP</sequence>
<dbReference type="GO" id="GO:0005634">
    <property type="term" value="C:nucleus"/>
    <property type="evidence" value="ECO:0007669"/>
    <property type="project" value="UniProtKB-SubCell"/>
</dbReference>
<keyword evidence="15" id="KW-1185">Reference proteome</keyword>
<dbReference type="InterPro" id="IPR036236">
    <property type="entry name" value="Znf_C2H2_sf"/>
</dbReference>
<evidence type="ECO:0000256" key="10">
    <source>
        <dbReference type="ARBA" id="ARBA00023242"/>
    </source>
</evidence>
<evidence type="ECO:0000256" key="9">
    <source>
        <dbReference type="ARBA" id="ARBA00023163"/>
    </source>
</evidence>
<evidence type="ECO:0000256" key="12">
    <source>
        <dbReference type="SAM" id="MobiDB-lite"/>
    </source>
</evidence>
<comment type="similarity">
    <text evidence="2">Belongs to the krueppel C2H2-type zinc-finger protein family.</text>
</comment>
<dbReference type="Gene3D" id="3.30.160.60">
    <property type="entry name" value="Classic Zinc Finger"/>
    <property type="match status" value="1"/>
</dbReference>
<comment type="caution">
    <text evidence="14">The sequence shown here is derived from an EMBL/GenBank/DDBJ whole genome shotgun (WGS) entry which is preliminary data.</text>
</comment>
<keyword evidence="5 11" id="KW-0863">Zinc-finger</keyword>
<dbReference type="Proteomes" id="UP000546986">
    <property type="component" value="Unassembled WGS sequence"/>
</dbReference>
<evidence type="ECO:0000256" key="4">
    <source>
        <dbReference type="ARBA" id="ARBA00022737"/>
    </source>
</evidence>
<keyword evidence="9" id="KW-0804">Transcription</keyword>
<evidence type="ECO:0000256" key="5">
    <source>
        <dbReference type="ARBA" id="ARBA00022771"/>
    </source>
</evidence>
<evidence type="ECO:0000256" key="11">
    <source>
        <dbReference type="PROSITE-ProRule" id="PRU00042"/>
    </source>
</evidence>
<dbReference type="GO" id="GO:0000978">
    <property type="term" value="F:RNA polymerase II cis-regulatory region sequence-specific DNA binding"/>
    <property type="evidence" value="ECO:0007669"/>
    <property type="project" value="TreeGrafter"/>
</dbReference>
<feature type="non-terminal residue" evidence="14">
    <location>
        <position position="1"/>
    </location>
</feature>
<keyword evidence="4" id="KW-0677">Repeat</keyword>
<evidence type="ECO:0000313" key="15">
    <source>
        <dbReference type="Proteomes" id="UP000546986"/>
    </source>
</evidence>
<feature type="domain" description="C2H2-type" evidence="13">
    <location>
        <begin position="25"/>
        <end position="52"/>
    </location>
</feature>
<dbReference type="PROSITE" id="PS00028">
    <property type="entry name" value="ZINC_FINGER_C2H2_1"/>
    <property type="match status" value="1"/>
</dbReference>
<dbReference type="InterPro" id="IPR013087">
    <property type="entry name" value="Znf_C2H2_type"/>
</dbReference>
<proteinExistence type="inferred from homology"/>
<evidence type="ECO:0000259" key="13">
    <source>
        <dbReference type="PROSITE" id="PS50157"/>
    </source>
</evidence>
<keyword evidence="10" id="KW-0539">Nucleus</keyword>
<dbReference type="FunFam" id="3.30.160.60:FF:000620">
    <property type="entry name" value="Zinc finger protein 263"/>
    <property type="match status" value="1"/>
</dbReference>
<evidence type="ECO:0000256" key="6">
    <source>
        <dbReference type="ARBA" id="ARBA00022833"/>
    </source>
</evidence>
<dbReference type="GO" id="GO:0008270">
    <property type="term" value="F:zinc ion binding"/>
    <property type="evidence" value="ECO:0007669"/>
    <property type="project" value="UniProtKB-KW"/>
</dbReference>
<feature type="non-terminal residue" evidence="14">
    <location>
        <position position="52"/>
    </location>
</feature>
<protein>
    <submittedName>
        <fullName evidence="14">ZN250 protein</fullName>
    </submittedName>
</protein>
<reference evidence="14 15" key="1">
    <citation type="submission" date="2019-09" db="EMBL/GenBank/DDBJ databases">
        <title>Bird 10,000 Genomes (B10K) Project - Family phase.</title>
        <authorList>
            <person name="Zhang G."/>
        </authorList>
    </citation>
    <scope>NUCLEOTIDE SEQUENCE [LARGE SCALE GENOMIC DNA]</scope>
    <source>
        <strain evidence="14">B10K-DU-002-30</strain>
        <tissue evidence="14">Muscle</tissue>
    </source>
</reference>
<feature type="region of interest" description="Disordered" evidence="12">
    <location>
        <begin position="1"/>
        <end position="24"/>
    </location>
</feature>
<organism evidence="14 15">
    <name type="scientific">Cisticola juncidis</name>
    <dbReference type="NCBI Taxonomy" id="52622"/>
    <lineage>
        <taxon>Eukaryota</taxon>
        <taxon>Metazoa</taxon>
        <taxon>Chordata</taxon>
        <taxon>Craniata</taxon>
        <taxon>Vertebrata</taxon>
        <taxon>Euteleostomi</taxon>
        <taxon>Archelosauria</taxon>
        <taxon>Archosauria</taxon>
        <taxon>Dinosauria</taxon>
        <taxon>Saurischia</taxon>
        <taxon>Theropoda</taxon>
        <taxon>Coelurosauria</taxon>
        <taxon>Aves</taxon>
        <taxon>Neognathae</taxon>
        <taxon>Neoaves</taxon>
        <taxon>Telluraves</taxon>
        <taxon>Australaves</taxon>
        <taxon>Passeriformes</taxon>
        <taxon>Sylvioidea</taxon>
        <taxon>Cisticolidae</taxon>
        <taxon>Cisticola</taxon>
    </lineage>
</organism>
<name>A0A7L1QLU4_9PASS</name>
<gene>
    <name evidence="14" type="primary">Znf250_0</name>
    <name evidence="14" type="ORF">CISJUN_R00018</name>
</gene>
<evidence type="ECO:0000256" key="1">
    <source>
        <dbReference type="ARBA" id="ARBA00004123"/>
    </source>
</evidence>
<dbReference type="GO" id="GO:0000981">
    <property type="term" value="F:DNA-binding transcription factor activity, RNA polymerase II-specific"/>
    <property type="evidence" value="ECO:0007669"/>
    <property type="project" value="TreeGrafter"/>
</dbReference>
<evidence type="ECO:0000256" key="3">
    <source>
        <dbReference type="ARBA" id="ARBA00022723"/>
    </source>
</evidence>
<dbReference type="PANTHER" id="PTHR23226:SF272">
    <property type="entry name" value="ZINC FINGER PROTEIN 75D"/>
    <property type="match status" value="1"/>
</dbReference>
<comment type="subcellular location">
    <subcellularLocation>
        <location evidence="1">Nucleus</location>
    </subcellularLocation>
</comment>
<accession>A0A7L1QLU4</accession>
<keyword evidence="6" id="KW-0862">Zinc</keyword>
<dbReference type="PANTHER" id="PTHR23226">
    <property type="entry name" value="ZINC FINGER AND SCAN DOMAIN-CONTAINING"/>
    <property type="match status" value="1"/>
</dbReference>
<dbReference type="EMBL" id="VXBR01005047">
    <property type="protein sequence ID" value="NXO24980.1"/>
    <property type="molecule type" value="Genomic_DNA"/>
</dbReference>
<evidence type="ECO:0000313" key="14">
    <source>
        <dbReference type="EMBL" id="NXO24980.1"/>
    </source>
</evidence>
<keyword evidence="8" id="KW-0238">DNA-binding</keyword>
<keyword evidence="3" id="KW-0479">Metal-binding</keyword>
<evidence type="ECO:0000256" key="7">
    <source>
        <dbReference type="ARBA" id="ARBA00023015"/>
    </source>
</evidence>